<dbReference type="InterPro" id="IPR012337">
    <property type="entry name" value="RNaseH-like_sf"/>
</dbReference>
<dbReference type="InterPro" id="IPR001584">
    <property type="entry name" value="Integrase_cat-core"/>
</dbReference>
<dbReference type="GO" id="GO:0008270">
    <property type="term" value="F:zinc ion binding"/>
    <property type="evidence" value="ECO:0007669"/>
    <property type="project" value="UniProtKB-KW"/>
</dbReference>
<dbReference type="OrthoDB" id="6625262at2759"/>
<evidence type="ECO:0000313" key="6">
    <source>
        <dbReference type="EMBL" id="CAB0006605.1"/>
    </source>
</evidence>
<dbReference type="GO" id="GO:0015074">
    <property type="term" value="P:DNA integration"/>
    <property type="evidence" value="ECO:0007669"/>
    <property type="project" value="InterPro"/>
</dbReference>
<dbReference type="GO" id="GO:0003964">
    <property type="term" value="F:RNA-directed DNA polymerase activity"/>
    <property type="evidence" value="ECO:0007669"/>
    <property type="project" value="UniProtKB-EC"/>
</dbReference>
<evidence type="ECO:0000259" key="4">
    <source>
        <dbReference type="PROSITE" id="PS50158"/>
    </source>
</evidence>
<organism evidence="6 7">
    <name type="scientific">Nesidiocoris tenuis</name>
    <dbReference type="NCBI Taxonomy" id="355587"/>
    <lineage>
        <taxon>Eukaryota</taxon>
        <taxon>Metazoa</taxon>
        <taxon>Ecdysozoa</taxon>
        <taxon>Arthropoda</taxon>
        <taxon>Hexapoda</taxon>
        <taxon>Insecta</taxon>
        <taxon>Pterygota</taxon>
        <taxon>Neoptera</taxon>
        <taxon>Paraneoptera</taxon>
        <taxon>Hemiptera</taxon>
        <taxon>Heteroptera</taxon>
        <taxon>Panheteroptera</taxon>
        <taxon>Cimicomorpha</taxon>
        <taxon>Miridae</taxon>
        <taxon>Dicyphina</taxon>
        <taxon>Nesidiocoris</taxon>
    </lineage>
</organism>
<dbReference type="SUPFAM" id="SSF53098">
    <property type="entry name" value="Ribonuclease H-like"/>
    <property type="match status" value="1"/>
</dbReference>
<dbReference type="Pfam" id="PF00098">
    <property type="entry name" value="zf-CCHC"/>
    <property type="match status" value="1"/>
</dbReference>
<feature type="domain" description="CCHC-type" evidence="4">
    <location>
        <begin position="338"/>
        <end position="352"/>
    </location>
</feature>
<dbReference type="GO" id="GO:0003676">
    <property type="term" value="F:nucleic acid binding"/>
    <property type="evidence" value="ECO:0007669"/>
    <property type="project" value="InterPro"/>
</dbReference>
<dbReference type="Pfam" id="PF00665">
    <property type="entry name" value="rve"/>
    <property type="match status" value="1"/>
</dbReference>
<keyword evidence="2" id="KW-0863">Zinc-finger</keyword>
<dbReference type="Pfam" id="PF17921">
    <property type="entry name" value="Integrase_H2C2"/>
    <property type="match status" value="1"/>
</dbReference>
<dbReference type="AlphaFoldDB" id="A0A6H5GUD7"/>
<name>A0A6H5GUD7_9HEMI</name>
<proteinExistence type="predicted"/>
<protein>
    <recommendedName>
        <fullName evidence="1">RNA-directed DNA polymerase</fullName>
        <ecNumber evidence="1">2.7.7.49</ecNumber>
    </recommendedName>
</protein>
<evidence type="ECO:0000256" key="1">
    <source>
        <dbReference type="ARBA" id="ARBA00012493"/>
    </source>
</evidence>
<dbReference type="PANTHER" id="PTHR37984:SF15">
    <property type="entry name" value="INTEGRASE CATALYTIC DOMAIN-CONTAINING PROTEIN"/>
    <property type="match status" value="1"/>
</dbReference>
<evidence type="ECO:0000256" key="3">
    <source>
        <dbReference type="SAM" id="MobiDB-lite"/>
    </source>
</evidence>
<dbReference type="InterPro" id="IPR050951">
    <property type="entry name" value="Retrovirus_Pol_polyprotein"/>
</dbReference>
<feature type="domain" description="Integrase catalytic" evidence="5">
    <location>
        <begin position="466"/>
        <end position="634"/>
    </location>
</feature>
<gene>
    <name evidence="6" type="ORF">NTEN_LOCUS12082</name>
</gene>
<dbReference type="Gene3D" id="1.10.340.70">
    <property type="match status" value="1"/>
</dbReference>
<dbReference type="InterPro" id="IPR036397">
    <property type="entry name" value="RNaseH_sf"/>
</dbReference>
<reference evidence="6 7" key="1">
    <citation type="submission" date="2020-02" db="EMBL/GenBank/DDBJ databases">
        <authorList>
            <person name="Ferguson B K."/>
        </authorList>
    </citation>
    <scope>NUCLEOTIDE SEQUENCE [LARGE SCALE GENOMIC DNA]</scope>
</reference>
<feature type="region of interest" description="Disordered" evidence="3">
    <location>
        <begin position="1"/>
        <end position="36"/>
    </location>
</feature>
<dbReference type="PROSITE" id="PS50158">
    <property type="entry name" value="ZF_CCHC"/>
    <property type="match status" value="1"/>
</dbReference>
<dbReference type="Gene3D" id="3.30.420.10">
    <property type="entry name" value="Ribonuclease H-like superfamily/Ribonuclease H"/>
    <property type="match status" value="1"/>
</dbReference>
<evidence type="ECO:0000313" key="7">
    <source>
        <dbReference type="Proteomes" id="UP000479000"/>
    </source>
</evidence>
<dbReference type="SUPFAM" id="SSF57756">
    <property type="entry name" value="Retrovirus zinc finger-like domains"/>
    <property type="match status" value="1"/>
</dbReference>
<dbReference type="FunFam" id="3.30.420.10:FF:000032">
    <property type="entry name" value="Retrovirus-related Pol polyprotein from transposon 297-like Protein"/>
    <property type="match status" value="1"/>
</dbReference>
<accession>A0A6H5GUD7</accession>
<dbReference type="InterPro" id="IPR054465">
    <property type="entry name" value="Integrase_p58-like_C"/>
</dbReference>
<dbReference type="Proteomes" id="UP000479000">
    <property type="component" value="Unassembled WGS sequence"/>
</dbReference>
<feature type="compositionally biased region" description="Polar residues" evidence="3">
    <location>
        <begin position="1"/>
        <end position="12"/>
    </location>
</feature>
<evidence type="ECO:0000256" key="2">
    <source>
        <dbReference type="PROSITE-ProRule" id="PRU00047"/>
    </source>
</evidence>
<keyword evidence="2" id="KW-0479">Metal-binding</keyword>
<dbReference type="EC" id="2.7.7.49" evidence="1"/>
<dbReference type="Pfam" id="PF22938">
    <property type="entry name" value="Integrase_p58_C"/>
    <property type="match status" value="1"/>
</dbReference>
<dbReference type="PROSITE" id="PS50994">
    <property type="entry name" value="INTEGRASE"/>
    <property type="match status" value="1"/>
</dbReference>
<dbReference type="SMART" id="SM00343">
    <property type="entry name" value="ZnF_C2HC"/>
    <property type="match status" value="1"/>
</dbReference>
<evidence type="ECO:0000259" key="5">
    <source>
        <dbReference type="PROSITE" id="PS50994"/>
    </source>
</evidence>
<dbReference type="PANTHER" id="PTHR37984">
    <property type="entry name" value="PROTEIN CBG26694"/>
    <property type="match status" value="1"/>
</dbReference>
<dbReference type="InterPro" id="IPR036875">
    <property type="entry name" value="Znf_CCHC_sf"/>
</dbReference>
<dbReference type="FunFam" id="1.10.340.70:FF:000001">
    <property type="entry name" value="Retrovirus-related Pol polyprotein from transposon gypsy-like Protein"/>
    <property type="match status" value="1"/>
</dbReference>
<sequence>MVNTRSASRSRTPTPPDDPVPASASEVPVLSSPGIGVAGSSRTLPLQGWEEDKQAFLEEIRRTVKEQVQQVLGTCMTEFTSHMELECSSCLGAMSRLVREGMSSVANHNHSLSPSVQQVGQQGSVSLQLKPKPYDGSSDWAAYKLQFETIAAKNGWDADTKAAALEAALSAPAVEILTEVEVPRTYDRLSTALEARYGHERQSKRYMTELLSRKQQAKEDIATYHRAVSTLVRRAFPGLRCDGPVEEMVVYNFMQGIRDPNLRDKVFTAWPATMEEALAVSLRHETVAQAAVPILARRGDVRLDEEDFTEVAVRRTTQPMRPEGQTQQRFRSQQNLVCWRCSNPGHIARNCPYSFTSAASPGCAHQQPHCCTVASSMQGNCPSHAIPENRPRWENHSGSEQIEQILVPLTRRQNVLQEAHNHGHFGRRRTLSLIRTRYYWPGLQRDVKMFCSSCETCAKRGKNQPKRKAPLQQYIVGTAFERLGIDVAGPLPVSNKGNKYIIVVVDYFTKWVEAFPVPNTQAETVAEGLITNVISRFGVPRELHSDQGTNFESKIFNEVMKIMNIHKTRTTPLHPQSSGLVERFNRTLWNLLAKIVDDKQRDWDEKLPLVLLAYRATEHSTTGFSPARLVMGRELVLPVHLLTGPPPSASATESAYVEKLRDQLAFTHRIARKNLDKVADAVKRRYDVHSEEPRFKIGDKVWLYHPRKKVGISPKLQCPWVGPCEIIKAITGVVYRIRLPNHRKLVVHADRLSQSSDPQRRKEGE</sequence>
<dbReference type="InterPro" id="IPR001878">
    <property type="entry name" value="Znf_CCHC"/>
</dbReference>
<dbReference type="InterPro" id="IPR041588">
    <property type="entry name" value="Integrase_H2C2"/>
</dbReference>
<keyword evidence="2" id="KW-0862">Zinc</keyword>
<dbReference type="EMBL" id="CADCXU010017976">
    <property type="protein sequence ID" value="CAB0006605.1"/>
    <property type="molecule type" value="Genomic_DNA"/>
</dbReference>
<keyword evidence="7" id="KW-1185">Reference proteome</keyword>